<keyword evidence="1" id="KW-1133">Transmembrane helix</keyword>
<protein>
    <submittedName>
        <fullName evidence="2">Uncharacterized protein</fullName>
    </submittedName>
</protein>
<evidence type="ECO:0000256" key="1">
    <source>
        <dbReference type="SAM" id="Phobius"/>
    </source>
</evidence>
<organism evidence="2 3">
    <name type="scientific">Colletotrichum asianum</name>
    <dbReference type="NCBI Taxonomy" id="702518"/>
    <lineage>
        <taxon>Eukaryota</taxon>
        <taxon>Fungi</taxon>
        <taxon>Dikarya</taxon>
        <taxon>Ascomycota</taxon>
        <taxon>Pezizomycotina</taxon>
        <taxon>Sordariomycetes</taxon>
        <taxon>Hypocreomycetidae</taxon>
        <taxon>Glomerellales</taxon>
        <taxon>Glomerellaceae</taxon>
        <taxon>Colletotrichum</taxon>
        <taxon>Colletotrichum gloeosporioides species complex</taxon>
    </lineage>
</organism>
<sequence>MWWSSKSGARRLGGMSQEVKAASMSRRYLSDLSVMPIFCLILAAYVATKQIIRWTERECREAKEILLPYIIHAVEIISPIRNRTRTLILRAVFPLQCHHQTQRHRHLAEGLEYPNLPLRLSPAHD</sequence>
<accession>A0A8H3ZF24</accession>
<evidence type="ECO:0000313" key="3">
    <source>
        <dbReference type="Proteomes" id="UP000434172"/>
    </source>
</evidence>
<feature type="transmembrane region" description="Helical" evidence="1">
    <location>
        <begin position="28"/>
        <end position="47"/>
    </location>
</feature>
<keyword evidence="1" id="KW-0472">Membrane</keyword>
<dbReference type="AlphaFoldDB" id="A0A8H3ZF24"/>
<gene>
    <name evidence="2" type="ORF">GQ607_016014</name>
</gene>
<keyword evidence="3" id="KW-1185">Reference proteome</keyword>
<dbReference type="Proteomes" id="UP000434172">
    <property type="component" value="Unassembled WGS sequence"/>
</dbReference>
<name>A0A8H3ZF24_9PEZI</name>
<keyword evidence="1" id="KW-0812">Transmembrane</keyword>
<reference evidence="2 3" key="1">
    <citation type="submission" date="2019-12" db="EMBL/GenBank/DDBJ databases">
        <title>A genome sequence resource for the geographically widespread anthracnose pathogen Colletotrichum asianum.</title>
        <authorList>
            <person name="Meng Y."/>
        </authorList>
    </citation>
    <scope>NUCLEOTIDE SEQUENCE [LARGE SCALE GENOMIC DNA]</scope>
    <source>
        <strain evidence="2 3">ICMP 18580</strain>
    </source>
</reference>
<evidence type="ECO:0000313" key="2">
    <source>
        <dbReference type="EMBL" id="KAF0316748.1"/>
    </source>
</evidence>
<proteinExistence type="predicted"/>
<dbReference type="EMBL" id="WOWK01000149">
    <property type="protein sequence ID" value="KAF0316748.1"/>
    <property type="molecule type" value="Genomic_DNA"/>
</dbReference>
<comment type="caution">
    <text evidence="2">The sequence shown here is derived from an EMBL/GenBank/DDBJ whole genome shotgun (WGS) entry which is preliminary data.</text>
</comment>